<accession>A0ABV4UL81</accession>
<comment type="caution">
    <text evidence="1">The sequence shown here is derived from an EMBL/GenBank/DDBJ whole genome shotgun (WGS) entry which is preliminary data.</text>
</comment>
<dbReference type="EMBL" id="JBHDLJ010000004">
    <property type="protein sequence ID" value="MFB0834405.1"/>
    <property type="molecule type" value="Genomic_DNA"/>
</dbReference>
<dbReference type="RefSeq" id="WP_373971571.1">
    <property type="nucleotide sequence ID" value="NZ_JBHDLJ010000004.1"/>
</dbReference>
<sequence>MVKKIFWVGIGIGIGALAVRKLGEVRNAASTDGLNRAVARIVDGLADTADAFREGMTGREVELRAALGLSDAGQDTAHAPTHRR</sequence>
<organism evidence="1 2">
    <name type="scientific">Arthrobacter halodurans</name>
    <dbReference type="NCBI Taxonomy" id="516699"/>
    <lineage>
        <taxon>Bacteria</taxon>
        <taxon>Bacillati</taxon>
        <taxon>Actinomycetota</taxon>
        <taxon>Actinomycetes</taxon>
        <taxon>Micrococcales</taxon>
        <taxon>Micrococcaceae</taxon>
        <taxon>Arthrobacter</taxon>
    </lineage>
</organism>
<evidence type="ECO:0000313" key="1">
    <source>
        <dbReference type="EMBL" id="MFB0834405.1"/>
    </source>
</evidence>
<evidence type="ECO:0008006" key="3">
    <source>
        <dbReference type="Google" id="ProtNLM"/>
    </source>
</evidence>
<evidence type="ECO:0000313" key="2">
    <source>
        <dbReference type="Proteomes" id="UP001575652"/>
    </source>
</evidence>
<proteinExistence type="predicted"/>
<gene>
    <name evidence="1" type="ORF">ACETWP_07385</name>
</gene>
<dbReference type="Proteomes" id="UP001575652">
    <property type="component" value="Unassembled WGS sequence"/>
</dbReference>
<protein>
    <recommendedName>
        <fullName evidence="3">Secreted protein</fullName>
    </recommendedName>
</protein>
<reference evidence="1 2" key="1">
    <citation type="submission" date="2024-09" db="EMBL/GenBank/DDBJ databases">
        <authorList>
            <person name="Salinas-Garcia M.A."/>
            <person name="Prieme A."/>
        </authorList>
    </citation>
    <scope>NUCLEOTIDE SEQUENCE [LARGE SCALE GENOMIC DNA]</scope>
    <source>
        <strain evidence="1 2">DSM 21081</strain>
    </source>
</reference>
<keyword evidence="2" id="KW-1185">Reference proteome</keyword>
<name>A0ABV4UL81_9MICC</name>